<dbReference type="eggNOG" id="ENOG502T5BV">
    <property type="taxonomic scope" value="Eukaryota"/>
</dbReference>
<dbReference type="OMA" id="DHSEVEW"/>
<dbReference type="RefSeq" id="XP_003004134.1">
    <property type="nucleotide sequence ID" value="XM_003004088.1"/>
</dbReference>
<feature type="compositionally biased region" description="Polar residues" evidence="1">
    <location>
        <begin position="90"/>
        <end position="106"/>
    </location>
</feature>
<dbReference type="KEGG" id="val:VDBG_05247"/>
<evidence type="ECO:0000256" key="1">
    <source>
        <dbReference type="SAM" id="MobiDB-lite"/>
    </source>
</evidence>
<proteinExistence type="predicted"/>
<feature type="compositionally biased region" description="Basic and acidic residues" evidence="1">
    <location>
        <begin position="110"/>
        <end position="133"/>
    </location>
</feature>
<feature type="compositionally biased region" description="Basic and acidic residues" evidence="1">
    <location>
        <begin position="37"/>
        <end position="53"/>
    </location>
</feature>
<dbReference type="OrthoDB" id="10429454at2759"/>
<sequence length="216" mass="24320">MEFSTSHDGRTSGVLGADLWSDWDERLSDTSQTWQELPRDGVDCSSGHAEHAIPDLPDTFLPTTTGFEHRDVLWSDWDKESSSFECGYTFQSSSQVHGPPQRSQPSPDGRFGEFCRAKSEDSWDDDGKWEDNPALRSTQGFIQHSGGRLVIPDQPWPDEPKHHTGDRPVACRMPPLSSTTAGLHGLGEWTGQPACEDEDEDMWDAWDMDDHSEVEW</sequence>
<protein>
    <submittedName>
        <fullName evidence="2">Predicted protein</fullName>
    </submittedName>
</protein>
<dbReference type="AlphaFoldDB" id="C9SKC0"/>
<feature type="region of interest" description="Disordered" evidence="1">
    <location>
        <begin position="90"/>
        <end position="195"/>
    </location>
</feature>
<dbReference type="GeneID" id="9531113"/>
<gene>
    <name evidence="2" type="ORF">VDBG_05247</name>
</gene>
<dbReference type="Proteomes" id="UP000008698">
    <property type="component" value="Unassembled WGS sequence"/>
</dbReference>
<feature type="region of interest" description="Disordered" evidence="1">
    <location>
        <begin position="37"/>
        <end position="61"/>
    </location>
</feature>
<evidence type="ECO:0000313" key="2">
    <source>
        <dbReference type="EMBL" id="EEY19138.1"/>
    </source>
</evidence>
<dbReference type="HOGENOM" id="CLU_1262381_0_0_1"/>
<organism evidence="3">
    <name type="scientific">Verticillium alfalfae (strain VaMs.102 / ATCC MYA-4576 / FGSC 10136)</name>
    <name type="common">Verticillium wilt of alfalfa</name>
    <name type="synonym">Verticillium albo-atrum</name>
    <dbReference type="NCBI Taxonomy" id="526221"/>
    <lineage>
        <taxon>Eukaryota</taxon>
        <taxon>Fungi</taxon>
        <taxon>Dikarya</taxon>
        <taxon>Ascomycota</taxon>
        <taxon>Pezizomycotina</taxon>
        <taxon>Sordariomycetes</taxon>
        <taxon>Hypocreomycetidae</taxon>
        <taxon>Glomerellales</taxon>
        <taxon>Plectosphaerellaceae</taxon>
        <taxon>Verticillium</taxon>
    </lineage>
</organism>
<reference evidence="3" key="1">
    <citation type="journal article" date="2011" name="PLoS Pathog.">
        <title>Comparative genomics yields insights into niche adaptation of plant vascular wilt pathogens.</title>
        <authorList>
            <person name="Klosterman S.J."/>
            <person name="Subbarao K.V."/>
            <person name="Kang S."/>
            <person name="Veronese P."/>
            <person name="Gold S.E."/>
            <person name="Thomma B.P.H.J."/>
            <person name="Chen Z."/>
            <person name="Henrissat B."/>
            <person name="Lee Y.-H."/>
            <person name="Park J."/>
            <person name="Garcia-Pedrajas M.D."/>
            <person name="Barbara D.J."/>
            <person name="Anchieta A."/>
            <person name="de Jonge R."/>
            <person name="Santhanam P."/>
            <person name="Maruthachalam K."/>
            <person name="Atallah Z."/>
            <person name="Amyotte S.G."/>
            <person name="Paz Z."/>
            <person name="Inderbitzin P."/>
            <person name="Hayes R.J."/>
            <person name="Heiman D.I."/>
            <person name="Young S."/>
            <person name="Zeng Q."/>
            <person name="Engels R."/>
            <person name="Galagan J."/>
            <person name="Cuomo C.A."/>
            <person name="Dobinson K.F."/>
            <person name="Ma L.-J."/>
        </authorList>
    </citation>
    <scope>NUCLEOTIDE SEQUENCE [LARGE SCALE GENOMIC DNA]</scope>
    <source>
        <strain evidence="3">VaMs.102 / ATCC MYA-4576 / FGSC 10136</strain>
    </source>
</reference>
<dbReference type="EMBL" id="DS985219">
    <property type="protein sequence ID" value="EEY19138.1"/>
    <property type="molecule type" value="Genomic_DNA"/>
</dbReference>
<name>C9SKC0_VERA1</name>
<accession>C9SKC0</accession>
<keyword evidence="3" id="KW-1185">Reference proteome</keyword>
<evidence type="ECO:0000313" key="3">
    <source>
        <dbReference type="Proteomes" id="UP000008698"/>
    </source>
</evidence>